<dbReference type="Proteomes" id="UP000325576">
    <property type="component" value="Unassembled WGS sequence"/>
</dbReference>
<comment type="similarity">
    <text evidence="1">Belongs to the PhzF family.</text>
</comment>
<keyword evidence="2" id="KW-0413">Isomerase</keyword>
<dbReference type="PANTHER" id="PTHR13774:SF39">
    <property type="entry name" value="BIOSYNTHESIS PROTEIN, PUTATIVE-RELATED"/>
    <property type="match status" value="1"/>
</dbReference>
<dbReference type="PANTHER" id="PTHR13774">
    <property type="entry name" value="PHENAZINE BIOSYNTHESIS PROTEIN"/>
    <property type="match status" value="1"/>
</dbReference>
<dbReference type="Gene3D" id="3.10.310.10">
    <property type="entry name" value="Diaminopimelate Epimerase, Chain A, domain 1"/>
    <property type="match status" value="2"/>
</dbReference>
<dbReference type="EMBL" id="MRBO01000657">
    <property type="protein sequence ID" value="KAB2582668.1"/>
    <property type="molecule type" value="Genomic_DNA"/>
</dbReference>
<comment type="caution">
    <text evidence="3">The sequence shown here is derived from an EMBL/GenBank/DDBJ whole genome shotgun (WGS) entry which is preliminary data.</text>
</comment>
<gene>
    <name evidence="3" type="ORF">BS297_24520</name>
</gene>
<evidence type="ECO:0000313" key="4">
    <source>
        <dbReference type="Proteomes" id="UP000325576"/>
    </source>
</evidence>
<dbReference type="GO" id="GO:0005737">
    <property type="term" value="C:cytoplasm"/>
    <property type="evidence" value="ECO:0007669"/>
    <property type="project" value="TreeGrafter"/>
</dbReference>
<dbReference type="AlphaFoldDB" id="A0A5N5DWY7"/>
<dbReference type="GO" id="GO:0016853">
    <property type="term" value="F:isomerase activity"/>
    <property type="evidence" value="ECO:0007669"/>
    <property type="project" value="UniProtKB-KW"/>
</dbReference>
<protein>
    <submittedName>
        <fullName evidence="3">Phenazine biosynthesis protein PhzF</fullName>
    </submittedName>
</protein>
<name>A0A5N5DWY7_RHOER</name>
<dbReference type="InterPro" id="IPR003719">
    <property type="entry name" value="Phenazine_PhzF-like"/>
</dbReference>
<evidence type="ECO:0000256" key="2">
    <source>
        <dbReference type="ARBA" id="ARBA00023235"/>
    </source>
</evidence>
<proteinExistence type="inferred from homology"/>
<feature type="non-terminal residue" evidence="3">
    <location>
        <position position="188"/>
    </location>
</feature>
<evidence type="ECO:0000256" key="1">
    <source>
        <dbReference type="ARBA" id="ARBA00008270"/>
    </source>
</evidence>
<dbReference type="SUPFAM" id="SSF54506">
    <property type="entry name" value="Diaminopimelate epimerase-like"/>
    <property type="match status" value="1"/>
</dbReference>
<organism evidence="3 4">
    <name type="scientific">Rhodococcus erythropolis</name>
    <name type="common">Arthrobacter picolinophilus</name>
    <dbReference type="NCBI Taxonomy" id="1833"/>
    <lineage>
        <taxon>Bacteria</taxon>
        <taxon>Bacillati</taxon>
        <taxon>Actinomycetota</taxon>
        <taxon>Actinomycetes</taxon>
        <taxon>Mycobacteriales</taxon>
        <taxon>Nocardiaceae</taxon>
        <taxon>Rhodococcus</taxon>
        <taxon>Rhodococcus erythropolis group</taxon>
    </lineage>
</organism>
<sequence>MVDMATSHDILRLTAFSSDPAGGNPAGVLLDARGLDDPELQSVAAEVGYAETAFLIEPELGGNPRHSRIRYFSPIAEVPFCGHATIATAIALTERDGDGTFTFETPIGPVSIDTATDEDGRSTATFISVEPSVSPIDHAVLTALLGLIGVDSSALDARYPAMLSYAGNTHPIVVLRDQSTFDEFTFDP</sequence>
<evidence type="ECO:0000313" key="3">
    <source>
        <dbReference type="EMBL" id="KAB2582668.1"/>
    </source>
</evidence>
<dbReference type="NCBIfam" id="TIGR00654">
    <property type="entry name" value="PhzF_family"/>
    <property type="match status" value="1"/>
</dbReference>
<reference evidence="3 4" key="1">
    <citation type="journal article" date="2017" name="Poromechanics V (2013)">
        <title>Genomic Characterization of the Arsenic-Tolerant Actinobacterium, &lt;i&gt;Rhodococcus erythropolis&lt;/i&gt; S43.</title>
        <authorList>
            <person name="Retamal-Morales G."/>
            <person name="Mehnert M."/>
            <person name="Schwabe R."/>
            <person name="Tischler D."/>
            <person name="Schloemann M."/>
            <person name="Levican G.J."/>
        </authorList>
    </citation>
    <scope>NUCLEOTIDE SEQUENCE [LARGE SCALE GENOMIC DNA]</scope>
    <source>
        <strain evidence="3 4">S43</strain>
    </source>
</reference>
<accession>A0A5N5DWY7</accession>
<dbReference type="Pfam" id="PF02567">
    <property type="entry name" value="PhzC-PhzF"/>
    <property type="match status" value="1"/>
</dbReference>